<comment type="caution">
    <text evidence="2">The sequence shown here is derived from an EMBL/GenBank/DDBJ whole genome shotgun (WGS) entry which is preliminary data.</text>
</comment>
<feature type="region of interest" description="Disordered" evidence="1">
    <location>
        <begin position="1"/>
        <end position="20"/>
    </location>
</feature>
<evidence type="ECO:0000313" key="2">
    <source>
        <dbReference type="EMBL" id="KAG0497661.1"/>
    </source>
</evidence>
<evidence type="ECO:0000256" key="1">
    <source>
        <dbReference type="SAM" id="MobiDB-lite"/>
    </source>
</evidence>
<evidence type="ECO:0000313" key="3">
    <source>
        <dbReference type="Proteomes" id="UP000636800"/>
    </source>
</evidence>
<protein>
    <submittedName>
        <fullName evidence="2">Uncharacterized protein</fullName>
    </submittedName>
</protein>
<sequence>MATAWPGHRGGLRRRRSSMLTPPRGLGFHLRRSISIERAREEFVGDRIPSTIDAKMFFFFGGTLIATLSREALISQLSDIPKQR</sequence>
<name>A0A835RSV6_VANPL</name>
<reference evidence="2 3" key="1">
    <citation type="journal article" date="2020" name="Nat. Food">
        <title>A phased Vanilla planifolia genome enables genetic improvement of flavour and production.</title>
        <authorList>
            <person name="Hasing T."/>
            <person name="Tang H."/>
            <person name="Brym M."/>
            <person name="Khazi F."/>
            <person name="Huang T."/>
            <person name="Chambers A.H."/>
        </authorList>
    </citation>
    <scope>NUCLEOTIDE SEQUENCE [LARGE SCALE GENOMIC DNA]</scope>
    <source>
        <tissue evidence="2">Leaf</tissue>
    </source>
</reference>
<accession>A0A835RSV6</accession>
<dbReference type="AlphaFoldDB" id="A0A835RSV6"/>
<proteinExistence type="predicted"/>
<gene>
    <name evidence="2" type="ORF">HPP92_002352</name>
</gene>
<organism evidence="2 3">
    <name type="scientific">Vanilla planifolia</name>
    <name type="common">Vanilla</name>
    <dbReference type="NCBI Taxonomy" id="51239"/>
    <lineage>
        <taxon>Eukaryota</taxon>
        <taxon>Viridiplantae</taxon>
        <taxon>Streptophyta</taxon>
        <taxon>Embryophyta</taxon>
        <taxon>Tracheophyta</taxon>
        <taxon>Spermatophyta</taxon>
        <taxon>Magnoliopsida</taxon>
        <taxon>Liliopsida</taxon>
        <taxon>Asparagales</taxon>
        <taxon>Orchidaceae</taxon>
        <taxon>Vanilloideae</taxon>
        <taxon>Vanilleae</taxon>
        <taxon>Vanilla</taxon>
    </lineage>
</organism>
<dbReference type="OrthoDB" id="430364at2759"/>
<dbReference type="EMBL" id="JADCNL010000001">
    <property type="protein sequence ID" value="KAG0497661.1"/>
    <property type="molecule type" value="Genomic_DNA"/>
</dbReference>
<keyword evidence="3" id="KW-1185">Reference proteome</keyword>
<dbReference type="Proteomes" id="UP000636800">
    <property type="component" value="Chromosome 1"/>
</dbReference>